<feature type="transmembrane region" description="Helical" evidence="4">
    <location>
        <begin position="410"/>
        <end position="429"/>
    </location>
</feature>
<feature type="transmembrane region" description="Helical" evidence="4">
    <location>
        <begin position="123"/>
        <end position="146"/>
    </location>
</feature>
<name>A0A0S4LKY2_9BACT</name>
<feature type="transmembrane region" description="Helical" evidence="4">
    <location>
        <begin position="246"/>
        <end position="269"/>
    </location>
</feature>
<dbReference type="Gene3D" id="1.20.1250.20">
    <property type="entry name" value="MFS general substrate transporter like domains"/>
    <property type="match status" value="2"/>
</dbReference>
<dbReference type="PROSITE" id="PS50850">
    <property type="entry name" value="MFS"/>
    <property type="match status" value="1"/>
</dbReference>
<keyword evidence="2 4" id="KW-1133">Transmembrane helix</keyword>
<proteinExistence type="predicted"/>
<dbReference type="Proteomes" id="UP000198736">
    <property type="component" value="Unassembled WGS sequence"/>
</dbReference>
<evidence type="ECO:0000256" key="4">
    <source>
        <dbReference type="SAM" id="Phobius"/>
    </source>
</evidence>
<dbReference type="PANTHER" id="PTHR23526:SF2">
    <property type="entry name" value="MAJOR FACILITATOR SUPERFAMILY (MFS) PROFILE DOMAIN-CONTAINING PROTEIN"/>
    <property type="match status" value="1"/>
</dbReference>
<dbReference type="InterPro" id="IPR011701">
    <property type="entry name" value="MFS"/>
</dbReference>
<evidence type="ECO:0000256" key="2">
    <source>
        <dbReference type="ARBA" id="ARBA00022989"/>
    </source>
</evidence>
<feature type="transmembrane region" description="Helical" evidence="4">
    <location>
        <begin position="309"/>
        <end position="326"/>
    </location>
</feature>
<dbReference type="GO" id="GO:0022857">
    <property type="term" value="F:transmembrane transporter activity"/>
    <property type="evidence" value="ECO:0007669"/>
    <property type="project" value="InterPro"/>
</dbReference>
<feature type="transmembrane region" description="Helical" evidence="4">
    <location>
        <begin position="166"/>
        <end position="185"/>
    </location>
</feature>
<evidence type="ECO:0000313" key="6">
    <source>
        <dbReference type="EMBL" id="CUS37919.1"/>
    </source>
</evidence>
<feature type="transmembrane region" description="Helical" evidence="4">
    <location>
        <begin position="368"/>
        <end position="390"/>
    </location>
</feature>
<feature type="transmembrane region" description="Helical" evidence="4">
    <location>
        <begin position="332"/>
        <end position="356"/>
    </location>
</feature>
<reference evidence="7" key="1">
    <citation type="submission" date="2015-10" db="EMBL/GenBank/DDBJ databases">
        <authorList>
            <person name="Luecker S."/>
            <person name="Luecker S."/>
        </authorList>
    </citation>
    <scope>NUCLEOTIDE SEQUENCE [LARGE SCALE GENOMIC DNA]</scope>
</reference>
<dbReference type="AlphaFoldDB" id="A0A0S4LKY2"/>
<dbReference type="Pfam" id="PF07690">
    <property type="entry name" value="MFS_1"/>
    <property type="match status" value="1"/>
</dbReference>
<dbReference type="OrthoDB" id="9772882at2"/>
<evidence type="ECO:0000259" key="5">
    <source>
        <dbReference type="PROSITE" id="PS50850"/>
    </source>
</evidence>
<organism evidence="6 7">
    <name type="scientific">Candidatus Nitrospira nitrificans</name>
    <dbReference type="NCBI Taxonomy" id="1742973"/>
    <lineage>
        <taxon>Bacteria</taxon>
        <taxon>Pseudomonadati</taxon>
        <taxon>Nitrospirota</taxon>
        <taxon>Nitrospiria</taxon>
        <taxon>Nitrospirales</taxon>
        <taxon>Nitrospiraceae</taxon>
        <taxon>Nitrospira</taxon>
    </lineage>
</organism>
<feature type="transmembrane region" description="Helical" evidence="4">
    <location>
        <begin position="275"/>
        <end position="297"/>
    </location>
</feature>
<feature type="transmembrane region" description="Helical" evidence="4">
    <location>
        <begin position="96"/>
        <end position="117"/>
    </location>
</feature>
<dbReference type="SUPFAM" id="SSF103473">
    <property type="entry name" value="MFS general substrate transporter"/>
    <property type="match status" value="1"/>
</dbReference>
<keyword evidence="3 4" id="KW-0472">Membrane</keyword>
<keyword evidence="1 4" id="KW-0812">Transmembrane</keyword>
<feature type="transmembrane region" description="Helical" evidence="4">
    <location>
        <begin position="191"/>
        <end position="213"/>
    </location>
</feature>
<evidence type="ECO:0000256" key="1">
    <source>
        <dbReference type="ARBA" id="ARBA00022692"/>
    </source>
</evidence>
<dbReference type="RefSeq" id="WP_090899712.1">
    <property type="nucleotide sequence ID" value="NZ_CZPZ01000031.1"/>
</dbReference>
<dbReference type="STRING" id="1742973.COMA2_40094"/>
<keyword evidence="7" id="KW-1185">Reference proteome</keyword>
<sequence length="468" mass="52400">MITQDTSLQSAEYRLDGHSTRIDPNESGRRFGIRDGLFHAVAQGGAEQYLSAFALLFHATPFQLSILSAIPQLLGTWAQLVSVKVSHWFPSRASQVFWGIIGQSLSWIPILALPLLWPEHGPWLLIAAVAVYSTFTHFTYPAWNSLITDLLEPNERGRYFARRSRAVELTSFIALCMAGVFLSFFEQRQLLWVGFVVMFLTAGLCRSVSALLLRRVSSFPLHDPSSTPTGFRIFLRTGMSTNFRHFLLFSGLMHSSLLVAGPFFVMYLLQDLHLAYWQYGTWLAAGILGQFFTLPTWGQFADRFGNKALLTFTGLLVAFLPMLYLFSTAWPFLVSVNFFGGVVWAGLGLGLSNYVFDAVQATDRPKAIAVLSIVNAIGWAMGTVIGSVLIGTVPARLQVGEWTLELVSNLPFIFFLSGLFLLIVSATLLRTFHEPREVEQLGHSQLMWELPLLKPLRQVSRRPTDPNR</sequence>
<dbReference type="InterPro" id="IPR036259">
    <property type="entry name" value="MFS_trans_sf"/>
</dbReference>
<gene>
    <name evidence="6" type="ORF">COMA2_40094</name>
</gene>
<dbReference type="PANTHER" id="PTHR23526">
    <property type="entry name" value="INTEGRAL MEMBRANE TRANSPORT PROTEIN-RELATED"/>
    <property type="match status" value="1"/>
</dbReference>
<evidence type="ECO:0000313" key="7">
    <source>
        <dbReference type="Proteomes" id="UP000198736"/>
    </source>
</evidence>
<accession>A0A0S4LKY2</accession>
<feature type="domain" description="Major facilitator superfamily (MFS) profile" evidence="5">
    <location>
        <begin position="240"/>
        <end position="468"/>
    </location>
</feature>
<dbReference type="InterPro" id="IPR052528">
    <property type="entry name" value="Sugar_transport-like"/>
</dbReference>
<dbReference type="InterPro" id="IPR020846">
    <property type="entry name" value="MFS_dom"/>
</dbReference>
<dbReference type="EMBL" id="CZPZ01000031">
    <property type="protein sequence ID" value="CUS37919.1"/>
    <property type="molecule type" value="Genomic_DNA"/>
</dbReference>
<protein>
    <submittedName>
        <fullName evidence="6">Putative Transporter of MFS family, contains Lipocalin domain</fullName>
    </submittedName>
</protein>
<evidence type="ECO:0000256" key="3">
    <source>
        <dbReference type="ARBA" id="ARBA00023136"/>
    </source>
</evidence>